<dbReference type="Gene3D" id="3.40.50.2300">
    <property type="match status" value="2"/>
</dbReference>
<dbReference type="EMBL" id="CP004388">
    <property type="protein sequence ID" value="AJD51951.1"/>
    <property type="molecule type" value="Genomic_DNA"/>
</dbReference>
<evidence type="ECO:0000313" key="1">
    <source>
        <dbReference type="EMBL" id="AJD51951.1"/>
    </source>
</evidence>
<name>A0AB72UCG3_9PROT</name>
<gene>
    <name evidence="1" type="ORF">TH3_09165</name>
</gene>
<dbReference type="KEGG" id="txi:TH3_09165"/>
<sequence length="70" mass="7424">MQITADAGKLGIVSDANQNGLHSELVLTSMVKHVDVAVFEVFAAARDGDWKPGILSLGLAEDGVDWTLDD</sequence>
<accession>A0AB72UCG3</accession>
<dbReference type="Proteomes" id="UP000007127">
    <property type="component" value="Chromosome"/>
</dbReference>
<reference evidence="1 2" key="1">
    <citation type="journal article" date="2012" name="J. Bacteriol.">
        <title>Genome sequence of Thalassospira xiamenensis type strain M-5.</title>
        <authorList>
            <person name="Lai Q."/>
            <person name="Shao Z."/>
        </authorList>
    </citation>
    <scope>NUCLEOTIDE SEQUENCE [LARGE SCALE GENOMIC DNA]</scope>
    <source>
        <strain evidence="1 2">M-5</strain>
    </source>
</reference>
<protein>
    <submittedName>
        <fullName evidence="1">Nucleoside ABC transporter substrate-binding protein</fullName>
    </submittedName>
</protein>
<evidence type="ECO:0000313" key="2">
    <source>
        <dbReference type="Proteomes" id="UP000007127"/>
    </source>
</evidence>
<organism evidence="1 2">
    <name type="scientific">Thalassospira xiamenensis M-5 = DSM 17429</name>
    <dbReference type="NCBI Taxonomy" id="1123366"/>
    <lineage>
        <taxon>Bacteria</taxon>
        <taxon>Pseudomonadati</taxon>
        <taxon>Pseudomonadota</taxon>
        <taxon>Alphaproteobacteria</taxon>
        <taxon>Rhodospirillales</taxon>
        <taxon>Thalassospiraceae</taxon>
        <taxon>Thalassospira</taxon>
    </lineage>
</organism>
<dbReference type="AlphaFoldDB" id="A0AB72UCG3"/>
<proteinExistence type="predicted"/>